<sequence length="73" mass="8552">MRQFVVSFAFDYSELEAAYQRPDSRLLVRARCGQLLSIPFRHLRPYLQGSGLHGRFAVELDSQNRIQRLYPLP</sequence>
<reference evidence="1 2" key="1">
    <citation type="journal article" date="2012" name="J. Bacteriol.">
        <title>Genome Sequence of Gallaecimonas xiamenensis Type Strain 3-C-1.</title>
        <authorList>
            <person name="Lai Q."/>
            <person name="Wang L."/>
            <person name="Wang W."/>
            <person name="Shao Z."/>
        </authorList>
    </citation>
    <scope>NUCLEOTIDE SEQUENCE [LARGE SCALE GENOMIC DNA]</scope>
    <source>
        <strain evidence="1 2">3-C-1</strain>
    </source>
</reference>
<dbReference type="STRING" id="745411.B3C1_11454"/>
<keyword evidence="2" id="KW-1185">Reference proteome</keyword>
<dbReference type="Pfam" id="PF11197">
    <property type="entry name" value="DUF2835"/>
    <property type="match status" value="1"/>
</dbReference>
<dbReference type="InterPro" id="IPR021363">
    <property type="entry name" value="DUF2835"/>
</dbReference>
<name>K2K460_9GAMM</name>
<accession>K2K460</accession>
<organism evidence="1 2">
    <name type="scientific">Gallaecimonas xiamenensis 3-C-1</name>
    <dbReference type="NCBI Taxonomy" id="745411"/>
    <lineage>
        <taxon>Bacteria</taxon>
        <taxon>Pseudomonadati</taxon>
        <taxon>Pseudomonadota</taxon>
        <taxon>Gammaproteobacteria</taxon>
        <taxon>Enterobacterales</taxon>
        <taxon>Gallaecimonadaceae</taxon>
        <taxon>Gallaecimonas</taxon>
    </lineage>
</organism>
<protein>
    <recommendedName>
        <fullName evidence="3">DUF2835 domain-containing protein</fullName>
    </recommendedName>
</protein>
<comment type="caution">
    <text evidence="1">The sequence shown here is derived from an EMBL/GenBank/DDBJ whole genome shotgun (WGS) entry which is preliminary data.</text>
</comment>
<gene>
    <name evidence="1" type="ORF">B3C1_11454</name>
</gene>
<dbReference type="Proteomes" id="UP000006755">
    <property type="component" value="Unassembled WGS sequence"/>
</dbReference>
<proteinExistence type="predicted"/>
<dbReference type="EMBL" id="AMRI01000015">
    <property type="protein sequence ID" value="EKE72185.1"/>
    <property type="molecule type" value="Genomic_DNA"/>
</dbReference>
<evidence type="ECO:0008006" key="3">
    <source>
        <dbReference type="Google" id="ProtNLM"/>
    </source>
</evidence>
<dbReference type="RefSeq" id="WP_008484965.1">
    <property type="nucleotide sequence ID" value="NZ_AMRI01000015.1"/>
</dbReference>
<evidence type="ECO:0000313" key="1">
    <source>
        <dbReference type="EMBL" id="EKE72185.1"/>
    </source>
</evidence>
<evidence type="ECO:0000313" key="2">
    <source>
        <dbReference type="Proteomes" id="UP000006755"/>
    </source>
</evidence>
<dbReference type="OrthoDB" id="5600793at2"/>
<dbReference type="AlphaFoldDB" id="K2K460"/>